<reference evidence="1" key="1">
    <citation type="submission" date="2021-02" db="EMBL/GenBank/DDBJ databases">
        <title>Abyssanaerobacter marinus gen.nov., sp., nov, anaerobic bacterium isolated from the Onnuri vent field of Indian Ocean and suggestion of Mogibacteriaceae fam. nov., and proposal of reclassification of ambiguous this family's genus member.</title>
        <authorList>
            <person name="Kim Y.J."/>
            <person name="Yang J.-A."/>
        </authorList>
    </citation>
    <scope>NUCLEOTIDE SEQUENCE</scope>
    <source>
        <strain evidence="1">DSM 2634</strain>
    </source>
</reference>
<sequence>MDRRKKMCTQEEKEEKNLEPVSMYNIAAKLFAHVAKAVIDKYGEEACETIKDGVNAFGEERGREIARRAAVMGESNKIDNYLKNYDMARSELFEYETIFKNQKIEQNFTKCVFAEQWQNDGMEEYGILYCEAVDPAIARGFNENLEVIHDKHFFKDGSCHFCFYMKSDIDK</sequence>
<keyword evidence="2" id="KW-1185">Reference proteome</keyword>
<proteinExistence type="predicted"/>
<organism evidence="1 2">
    <name type="scientific">Clostridium aminobutyricum</name>
    <dbReference type="NCBI Taxonomy" id="33953"/>
    <lineage>
        <taxon>Bacteria</taxon>
        <taxon>Bacillati</taxon>
        <taxon>Bacillota</taxon>
        <taxon>Clostridia</taxon>
        <taxon>Eubacteriales</taxon>
        <taxon>Clostridiaceae</taxon>
        <taxon>Clostridium</taxon>
    </lineage>
</organism>
<name>A0A939DA96_CLOAM</name>
<gene>
    <name evidence="1" type="ORF">JYB65_11555</name>
</gene>
<dbReference type="EMBL" id="JAFJZZ010000005">
    <property type="protein sequence ID" value="MBN7774000.1"/>
    <property type="molecule type" value="Genomic_DNA"/>
</dbReference>
<dbReference type="Pfam" id="PF14196">
    <property type="entry name" value="ATC_hydrolase"/>
    <property type="match status" value="1"/>
</dbReference>
<dbReference type="InterPro" id="IPR026002">
    <property type="entry name" value="ATC_hydrolase-like"/>
</dbReference>
<dbReference type="AlphaFoldDB" id="A0A939DA96"/>
<accession>A0A939DA96</accession>
<dbReference type="GO" id="GO:0016787">
    <property type="term" value="F:hydrolase activity"/>
    <property type="evidence" value="ECO:0007669"/>
    <property type="project" value="UniProtKB-KW"/>
</dbReference>
<evidence type="ECO:0000313" key="1">
    <source>
        <dbReference type="EMBL" id="MBN7774000.1"/>
    </source>
</evidence>
<keyword evidence="1" id="KW-0378">Hydrolase</keyword>
<evidence type="ECO:0000313" key="2">
    <source>
        <dbReference type="Proteomes" id="UP000664545"/>
    </source>
</evidence>
<protein>
    <submittedName>
        <fullName evidence="1">L-2-amino-thiazoline-4-carboxylic acid hydrolase</fullName>
    </submittedName>
</protein>
<dbReference type="Proteomes" id="UP000664545">
    <property type="component" value="Unassembled WGS sequence"/>
</dbReference>
<comment type="caution">
    <text evidence="1">The sequence shown here is derived from an EMBL/GenBank/DDBJ whole genome shotgun (WGS) entry which is preliminary data.</text>
</comment>